<evidence type="ECO:0000256" key="6">
    <source>
        <dbReference type="ARBA" id="ARBA00022949"/>
    </source>
</evidence>
<evidence type="ECO:0000313" key="11">
    <source>
        <dbReference type="EMBL" id="RDB15346.1"/>
    </source>
</evidence>
<evidence type="ECO:0000256" key="4">
    <source>
        <dbReference type="ARBA" id="ARBA00022490"/>
    </source>
</evidence>
<gene>
    <name evidence="11" type="primary">ssx2ip-b</name>
    <name evidence="11" type="ORF">Hypma_004671</name>
</gene>
<evidence type="ECO:0000313" key="12">
    <source>
        <dbReference type="Proteomes" id="UP000076154"/>
    </source>
</evidence>
<dbReference type="EMBL" id="LUEZ02000181">
    <property type="protein sequence ID" value="RDB15346.1"/>
    <property type="molecule type" value="Genomic_DNA"/>
</dbReference>
<feature type="compositionally biased region" description="Basic and acidic residues" evidence="10">
    <location>
        <begin position="722"/>
        <end position="736"/>
    </location>
</feature>
<dbReference type="InParanoid" id="A0A369J905"/>
<feature type="region of interest" description="Disordered" evidence="10">
    <location>
        <begin position="625"/>
        <end position="653"/>
    </location>
</feature>
<feature type="region of interest" description="Disordered" evidence="10">
    <location>
        <begin position="544"/>
        <end position="608"/>
    </location>
</feature>
<feature type="compositionally biased region" description="Basic residues" evidence="10">
    <location>
        <begin position="464"/>
        <end position="473"/>
    </location>
</feature>
<comment type="subcellular location">
    <subcellularLocation>
        <location evidence="1">Cell junction</location>
    </subcellularLocation>
    <subcellularLocation>
        <location evidence="2">Cytoplasm</location>
        <location evidence="2">Cytoskeleton</location>
        <location evidence="2">Microtubule organizing center</location>
        <location evidence="2">Centrosome</location>
    </subcellularLocation>
</comment>
<dbReference type="GO" id="GO:0036064">
    <property type="term" value="C:ciliary basal body"/>
    <property type="evidence" value="ECO:0007669"/>
    <property type="project" value="TreeGrafter"/>
</dbReference>
<dbReference type="AlphaFoldDB" id="A0A369J905"/>
<comment type="caution">
    <text evidence="11">The sequence shown here is derived from an EMBL/GenBank/DDBJ whole genome shotgun (WGS) entry which is preliminary data.</text>
</comment>
<name>A0A369J905_HYPMA</name>
<feature type="coiled-coil region" evidence="9">
    <location>
        <begin position="387"/>
        <end position="439"/>
    </location>
</feature>
<feature type="coiled-coil region" evidence="9">
    <location>
        <begin position="321"/>
        <end position="348"/>
    </location>
</feature>
<feature type="compositionally biased region" description="Low complexity" evidence="10">
    <location>
        <begin position="787"/>
        <end position="800"/>
    </location>
</feature>
<evidence type="ECO:0000256" key="9">
    <source>
        <dbReference type="SAM" id="Coils"/>
    </source>
</evidence>
<evidence type="ECO:0000256" key="3">
    <source>
        <dbReference type="ARBA" id="ARBA00009291"/>
    </source>
</evidence>
<protein>
    <submittedName>
        <fullName evidence="11">Afadin- and alpha-actinin-binding protein B</fullName>
    </submittedName>
</protein>
<dbReference type="GO" id="GO:0035735">
    <property type="term" value="P:intraciliary transport involved in cilium assembly"/>
    <property type="evidence" value="ECO:0007669"/>
    <property type="project" value="TreeGrafter"/>
</dbReference>
<dbReference type="PANTHER" id="PTHR46507:SF4">
    <property type="entry name" value="SSX FAMILY MEMBER 2 INTERACTING PROTEIN"/>
    <property type="match status" value="1"/>
</dbReference>
<keyword evidence="12" id="KW-1185">Reference proteome</keyword>
<feature type="region of interest" description="Disordered" evidence="10">
    <location>
        <begin position="722"/>
        <end position="741"/>
    </location>
</feature>
<dbReference type="InterPro" id="IPR021622">
    <property type="entry name" value="Afadin/alpha-actinin-bd"/>
</dbReference>
<keyword evidence="5" id="KW-0130">Cell adhesion</keyword>
<dbReference type="InterPro" id="IPR052300">
    <property type="entry name" value="Adhesion_Centrosome_assoc"/>
</dbReference>
<proteinExistence type="inferred from homology"/>
<feature type="compositionally biased region" description="Low complexity" evidence="10">
    <location>
        <begin position="479"/>
        <end position="489"/>
    </location>
</feature>
<dbReference type="Pfam" id="PF11559">
    <property type="entry name" value="ADIP"/>
    <property type="match status" value="1"/>
</dbReference>
<keyword evidence="7 9" id="KW-0175">Coiled coil</keyword>
<evidence type="ECO:0000256" key="8">
    <source>
        <dbReference type="ARBA" id="ARBA00023212"/>
    </source>
</evidence>
<evidence type="ECO:0000256" key="10">
    <source>
        <dbReference type="SAM" id="MobiDB-lite"/>
    </source>
</evidence>
<evidence type="ECO:0000256" key="1">
    <source>
        <dbReference type="ARBA" id="ARBA00004282"/>
    </source>
</evidence>
<dbReference type="Proteomes" id="UP000076154">
    <property type="component" value="Unassembled WGS sequence"/>
</dbReference>
<dbReference type="PANTHER" id="PTHR46507">
    <property type="entry name" value="AFADIN- AND ALPHA-ACTININ-BINDING PROTEIN"/>
    <property type="match status" value="1"/>
</dbReference>
<evidence type="ECO:0000256" key="5">
    <source>
        <dbReference type="ARBA" id="ARBA00022889"/>
    </source>
</evidence>
<keyword evidence="4" id="KW-0963">Cytoplasm</keyword>
<feature type="region of interest" description="Disordered" evidence="10">
    <location>
        <begin position="746"/>
        <end position="829"/>
    </location>
</feature>
<evidence type="ECO:0000256" key="2">
    <source>
        <dbReference type="ARBA" id="ARBA00004300"/>
    </source>
</evidence>
<organism evidence="11 12">
    <name type="scientific">Hypsizygus marmoreus</name>
    <name type="common">White beech mushroom</name>
    <name type="synonym">Agaricus marmoreus</name>
    <dbReference type="NCBI Taxonomy" id="39966"/>
    <lineage>
        <taxon>Eukaryota</taxon>
        <taxon>Fungi</taxon>
        <taxon>Dikarya</taxon>
        <taxon>Basidiomycota</taxon>
        <taxon>Agaricomycotina</taxon>
        <taxon>Agaricomycetes</taxon>
        <taxon>Agaricomycetidae</taxon>
        <taxon>Agaricales</taxon>
        <taxon>Tricholomatineae</taxon>
        <taxon>Lyophyllaceae</taxon>
        <taxon>Hypsizygus</taxon>
    </lineage>
</organism>
<dbReference type="OrthoDB" id="312015at2759"/>
<feature type="region of interest" description="Disordered" evidence="10">
    <location>
        <begin position="685"/>
        <end position="710"/>
    </location>
</feature>
<comment type="similarity">
    <text evidence="3">Belongs to the ADIP family.</text>
</comment>
<keyword evidence="6" id="KW-0965">Cell junction</keyword>
<keyword evidence="8" id="KW-0206">Cytoskeleton</keyword>
<sequence length="829" mass="89712">MTETPRKLVHWDINDVSLSALGSPFFDSSMASVVSTSSLEYINSQLVAHGFAPSPGLILDGIQNSDLERVVKCLLGMLSQRVEDMARTEELTTKLRILTYDHERLRSMHRTATETAANAERETNLHKSRLAAATRALQASEASHKQTTAELQRTRTIVQGIRATHQSELKKKEKDIERMAEKWSRLADAQAKLMTVPSGLRCANVGVVSGSELIGKGQGFLEIALEEAERARTQLGNENFRLKKALLTAVNEMQSILYQARSIMSEIEEEPAPFTLTTLFPLHPPGNASDKLSHVLTSLRETLLTLSQSPATAPPTIKPVVLVSNEEVERLQNIITSLKEELERSRKQTLVQAAETQAMFDKFAEDHRIATGNIGEMSIELMSVPLRDVEKERLDKIKRELEEERQKFTAAAIKLGKERAEIEAERVKLLDEKRSWQVEMMLAELPPTPQPTASPKKTSAIRPSPKKSPRKSPAKVCVGKAGARAGTGRKATRVSRRSLASPIKVTPSYETEVLPPIPAPSFKVKPLPLAASLLPTSFVLPPPSPHASFPTQPALPPPLPAINFHESPPQSTTPLSPTPSPPAEASIAPGPTGPSTPPATRRPFPVAKPFAQRMIHAYSPAKPSPLSRILMLGNSPNSPDSQAPGAADTSSLLQPVAEEDSLVLGFEEHPPPPAMVPQMSLAAELGLPESPPETPLQEKKIQPNVTARGAVTTARGRVFHPEPNRLTAKEKGKGKAEPVITATNARVRTSAGVEKENSGMKSGRVVSAASKVTPPETKKPVKPAPKPAVGVSSSRARVAVKLPPPGKNGPRRVLIDSAEAPPIAKGRKS</sequence>
<feature type="region of interest" description="Disordered" evidence="10">
    <location>
        <begin position="445"/>
        <end position="499"/>
    </location>
</feature>
<reference evidence="11" key="1">
    <citation type="submission" date="2018-04" db="EMBL/GenBank/DDBJ databases">
        <title>Whole genome sequencing of Hypsizygus marmoreus.</title>
        <authorList>
            <person name="Choi I.-G."/>
            <person name="Min B."/>
            <person name="Kim J.-G."/>
            <person name="Kim S."/>
            <person name="Oh Y.-L."/>
            <person name="Kong W.-S."/>
            <person name="Park H."/>
            <person name="Jeong J."/>
            <person name="Song E.-S."/>
        </authorList>
    </citation>
    <scope>NUCLEOTIDE SEQUENCE [LARGE SCALE GENOMIC DNA]</scope>
    <source>
        <strain evidence="11">51987-8</strain>
    </source>
</reference>
<evidence type="ECO:0000256" key="7">
    <source>
        <dbReference type="ARBA" id="ARBA00023054"/>
    </source>
</evidence>
<dbReference type="STRING" id="39966.A0A369J905"/>
<accession>A0A369J905</accession>
<dbReference type="GO" id="GO:0007155">
    <property type="term" value="P:cell adhesion"/>
    <property type="evidence" value="ECO:0007669"/>
    <property type="project" value="UniProtKB-KW"/>
</dbReference>